<reference evidence="4" key="1">
    <citation type="journal article" date="2022" name="ISME J.">
        <title>A general approach to explore prokaryotic protein glycosylation reveals the unique surface layer modulation of an anammox bacterium.</title>
        <authorList>
            <person name="Pabst M."/>
            <person name="Grouzdev D.S."/>
            <person name="Lawson C.E."/>
            <person name="Kleikamp H.B.C."/>
            <person name="de Ram C."/>
            <person name="Louwen R."/>
            <person name="Lin Y.M."/>
            <person name="Lucker S."/>
            <person name="van Loosdrecht M.C.M."/>
            <person name="Laureni M."/>
        </authorList>
    </citation>
    <scope>NUCLEOTIDE SEQUENCE</scope>
    <source>
        <strain evidence="4">BROCD043</strain>
    </source>
</reference>
<dbReference type="PANTHER" id="PTHR43793">
    <property type="entry name" value="FAD SYNTHASE"/>
    <property type="match status" value="1"/>
</dbReference>
<protein>
    <submittedName>
        <fullName evidence="4">Adenylyltransferase/cytidyltransferase family protein</fullName>
    </submittedName>
</protein>
<sequence length="161" mass="18622">MTTKAEIIDKNEAIESLSDKRIAIVSGSFDLLHNGHFYLFEQAKKLIPENTKLVVIVMDDINIRNRKGSNRPILSLGERIYALTHIRNIDYILPWTTHWEELREFVLELKPNYYIVSNTDQGIDNKREHITKVGGELIVITRNPAYSTTTLLERIKNSTDQ</sequence>
<evidence type="ECO:0000256" key="1">
    <source>
        <dbReference type="ARBA" id="ARBA00022679"/>
    </source>
</evidence>
<dbReference type="InterPro" id="IPR050385">
    <property type="entry name" value="Archaeal_FAD_synthase"/>
</dbReference>
<dbReference type="AlphaFoldDB" id="A0A952DVK7"/>
<proteinExistence type="predicted"/>
<evidence type="ECO:0000313" key="4">
    <source>
        <dbReference type="EMBL" id="MBW7953717.1"/>
    </source>
</evidence>
<dbReference type="NCBIfam" id="TIGR00125">
    <property type="entry name" value="cyt_tran_rel"/>
    <property type="match status" value="1"/>
</dbReference>
<feature type="domain" description="Cytidyltransferase-like" evidence="3">
    <location>
        <begin position="25"/>
        <end position="131"/>
    </location>
</feature>
<comment type="caution">
    <text evidence="4">The sequence shown here is derived from an EMBL/GenBank/DDBJ whole genome shotgun (WGS) entry which is preliminary data.</text>
</comment>
<evidence type="ECO:0000256" key="2">
    <source>
        <dbReference type="ARBA" id="ARBA00022695"/>
    </source>
</evidence>
<name>A0A952DVK7_9BACT</name>
<dbReference type="SUPFAM" id="SSF52374">
    <property type="entry name" value="Nucleotidylyl transferase"/>
    <property type="match status" value="1"/>
</dbReference>
<dbReference type="Pfam" id="PF01467">
    <property type="entry name" value="CTP_transf_like"/>
    <property type="match status" value="1"/>
</dbReference>
<dbReference type="GO" id="GO:0016779">
    <property type="term" value="F:nucleotidyltransferase activity"/>
    <property type="evidence" value="ECO:0007669"/>
    <property type="project" value="UniProtKB-KW"/>
</dbReference>
<dbReference type="EMBL" id="JACFOF010000005">
    <property type="protein sequence ID" value="MBW7953717.1"/>
    <property type="molecule type" value="Genomic_DNA"/>
</dbReference>
<organism evidence="4 5">
    <name type="scientific">Candidatus Dojkabacteria bacterium</name>
    <dbReference type="NCBI Taxonomy" id="2099670"/>
    <lineage>
        <taxon>Bacteria</taxon>
        <taxon>Candidatus Dojkabacteria</taxon>
    </lineage>
</organism>
<keyword evidence="2 4" id="KW-0548">Nucleotidyltransferase</keyword>
<dbReference type="InterPro" id="IPR004821">
    <property type="entry name" value="Cyt_trans-like"/>
</dbReference>
<dbReference type="Proteomes" id="UP000781173">
    <property type="component" value="Unassembled WGS sequence"/>
</dbReference>
<evidence type="ECO:0000259" key="3">
    <source>
        <dbReference type="Pfam" id="PF01467"/>
    </source>
</evidence>
<accession>A0A952DVK7</accession>
<dbReference type="InterPro" id="IPR014729">
    <property type="entry name" value="Rossmann-like_a/b/a_fold"/>
</dbReference>
<evidence type="ECO:0000313" key="5">
    <source>
        <dbReference type="Proteomes" id="UP000781173"/>
    </source>
</evidence>
<dbReference type="Gene3D" id="3.40.50.620">
    <property type="entry name" value="HUPs"/>
    <property type="match status" value="1"/>
</dbReference>
<keyword evidence="1" id="KW-0808">Transferase</keyword>
<dbReference type="PANTHER" id="PTHR43793:SF1">
    <property type="entry name" value="FAD SYNTHASE"/>
    <property type="match status" value="1"/>
</dbReference>
<gene>
    <name evidence="4" type="ORF">H3C67_02935</name>
</gene>